<feature type="domain" description="Rhodopsin" evidence="8">
    <location>
        <begin position="1"/>
        <end position="198"/>
    </location>
</feature>
<feature type="transmembrane region" description="Helical" evidence="7">
    <location>
        <begin position="136"/>
        <end position="154"/>
    </location>
</feature>
<dbReference type="Proteomes" id="UP001161017">
    <property type="component" value="Unassembled WGS sequence"/>
</dbReference>
<evidence type="ECO:0000256" key="5">
    <source>
        <dbReference type="ARBA" id="ARBA00038359"/>
    </source>
</evidence>
<feature type="transmembrane region" description="Helical" evidence="7">
    <location>
        <begin position="54"/>
        <end position="83"/>
    </location>
</feature>
<sequence>MGRKPTEVPLLNLKKYLQSLYAFELFYLADFGFCKVSILLFYQRVFAHTALRRTWIWSLLAFIVVWTFVFEAAFVVQCLPIHYFWTKIEDPAGGTCVNLQILYAIHATINVLTDLIIYVYPMPIVWKLNVSRMQKVGLLTCFAAGGLVCAFSLVRAAQIGSVISMDFTHDDQSSAIWALLEISTGCIAACLPTIRTVFLGCGPRVRRLNHHNYKSSHSDRSTGGGAKQHGDGGGGRGKGSTFVLGSNTKVSVDNTEILEDEMHLGHGMEGAGGGGLPKDVIEVKKSYGVQSRSMYDPEHAIPLRKLREEGVLGA</sequence>
<dbReference type="InterPro" id="IPR049326">
    <property type="entry name" value="Rhodopsin_dom_fungi"/>
</dbReference>
<evidence type="ECO:0000256" key="3">
    <source>
        <dbReference type="ARBA" id="ARBA00022989"/>
    </source>
</evidence>
<evidence type="ECO:0000259" key="8">
    <source>
        <dbReference type="Pfam" id="PF20684"/>
    </source>
</evidence>
<keyword evidence="2 7" id="KW-0812">Transmembrane</keyword>
<feature type="transmembrane region" description="Helical" evidence="7">
    <location>
        <begin position="20"/>
        <end position="42"/>
    </location>
</feature>
<accession>A0AA43QE93</accession>
<feature type="transmembrane region" description="Helical" evidence="7">
    <location>
        <begin position="174"/>
        <end position="198"/>
    </location>
</feature>
<organism evidence="9 10">
    <name type="scientific">Ramalina farinacea</name>
    <dbReference type="NCBI Taxonomy" id="258253"/>
    <lineage>
        <taxon>Eukaryota</taxon>
        <taxon>Fungi</taxon>
        <taxon>Dikarya</taxon>
        <taxon>Ascomycota</taxon>
        <taxon>Pezizomycotina</taxon>
        <taxon>Lecanoromycetes</taxon>
        <taxon>OSLEUM clade</taxon>
        <taxon>Lecanoromycetidae</taxon>
        <taxon>Lecanorales</taxon>
        <taxon>Lecanorineae</taxon>
        <taxon>Ramalinaceae</taxon>
        <taxon>Ramalina</taxon>
    </lineage>
</organism>
<comment type="similarity">
    <text evidence="5">Belongs to the SAT4 family.</text>
</comment>
<name>A0AA43QE93_9LECA</name>
<dbReference type="EMBL" id="JAPUFD010000001">
    <property type="protein sequence ID" value="MDI1484990.1"/>
    <property type="molecule type" value="Genomic_DNA"/>
</dbReference>
<evidence type="ECO:0000256" key="1">
    <source>
        <dbReference type="ARBA" id="ARBA00004141"/>
    </source>
</evidence>
<dbReference type="GO" id="GO:0016020">
    <property type="term" value="C:membrane"/>
    <property type="evidence" value="ECO:0007669"/>
    <property type="project" value="UniProtKB-SubCell"/>
</dbReference>
<feature type="compositionally biased region" description="Gly residues" evidence="6">
    <location>
        <begin position="222"/>
        <end position="238"/>
    </location>
</feature>
<evidence type="ECO:0000313" key="10">
    <source>
        <dbReference type="Proteomes" id="UP001161017"/>
    </source>
</evidence>
<dbReference type="PANTHER" id="PTHR33048">
    <property type="entry name" value="PTH11-LIKE INTEGRAL MEMBRANE PROTEIN (AFU_ORTHOLOGUE AFUA_5G11245)"/>
    <property type="match status" value="1"/>
</dbReference>
<comment type="subcellular location">
    <subcellularLocation>
        <location evidence="1">Membrane</location>
        <topology evidence="1">Multi-pass membrane protein</topology>
    </subcellularLocation>
</comment>
<evidence type="ECO:0000256" key="6">
    <source>
        <dbReference type="SAM" id="MobiDB-lite"/>
    </source>
</evidence>
<comment type="caution">
    <text evidence="9">The sequence shown here is derived from an EMBL/GenBank/DDBJ whole genome shotgun (WGS) entry which is preliminary data.</text>
</comment>
<proteinExistence type="inferred from homology"/>
<dbReference type="Pfam" id="PF20684">
    <property type="entry name" value="Fung_rhodopsin"/>
    <property type="match status" value="1"/>
</dbReference>
<feature type="transmembrane region" description="Helical" evidence="7">
    <location>
        <begin position="103"/>
        <end position="124"/>
    </location>
</feature>
<gene>
    <name evidence="9" type="ORF">OHK93_000124</name>
</gene>
<dbReference type="PANTHER" id="PTHR33048:SF47">
    <property type="entry name" value="INTEGRAL MEMBRANE PROTEIN-RELATED"/>
    <property type="match status" value="1"/>
</dbReference>
<evidence type="ECO:0000313" key="9">
    <source>
        <dbReference type="EMBL" id="MDI1484990.1"/>
    </source>
</evidence>
<feature type="region of interest" description="Disordered" evidence="6">
    <location>
        <begin position="211"/>
        <end position="242"/>
    </location>
</feature>
<reference evidence="9" key="1">
    <citation type="journal article" date="2023" name="Genome Biol. Evol.">
        <title>First Whole Genome Sequence and Flow Cytometry Genome Size Data for the Lichen-Forming Fungus Ramalina farinacea (Ascomycota).</title>
        <authorList>
            <person name="Llewellyn T."/>
            <person name="Mian S."/>
            <person name="Hill R."/>
            <person name="Leitch I.J."/>
            <person name="Gaya E."/>
        </authorList>
    </citation>
    <scope>NUCLEOTIDE SEQUENCE</scope>
    <source>
        <strain evidence="9">LIQ254RAFAR</strain>
    </source>
</reference>
<keyword evidence="3 7" id="KW-1133">Transmembrane helix</keyword>
<evidence type="ECO:0000256" key="4">
    <source>
        <dbReference type="ARBA" id="ARBA00023136"/>
    </source>
</evidence>
<protein>
    <recommendedName>
        <fullName evidence="8">Rhodopsin domain-containing protein</fullName>
    </recommendedName>
</protein>
<keyword evidence="4 7" id="KW-0472">Membrane</keyword>
<dbReference type="AlphaFoldDB" id="A0AA43QE93"/>
<keyword evidence="10" id="KW-1185">Reference proteome</keyword>
<dbReference type="InterPro" id="IPR052337">
    <property type="entry name" value="SAT4-like"/>
</dbReference>
<evidence type="ECO:0000256" key="2">
    <source>
        <dbReference type="ARBA" id="ARBA00022692"/>
    </source>
</evidence>
<evidence type="ECO:0000256" key="7">
    <source>
        <dbReference type="SAM" id="Phobius"/>
    </source>
</evidence>